<dbReference type="AlphaFoldDB" id="A0AA87C0G5"/>
<evidence type="ECO:0000313" key="1">
    <source>
        <dbReference type="EMBL" id="CDT56285.1"/>
    </source>
</evidence>
<gene>
    <name evidence="1" type="ORF">VCR31J2_1270150</name>
</gene>
<dbReference type="RefSeq" id="WP_197283232.1">
    <property type="nucleotide sequence ID" value="NZ_LK933975.1"/>
</dbReference>
<comment type="caution">
    <text evidence="1">The sequence shown here is derived from an EMBL/GenBank/DDBJ whole genome shotgun (WGS) entry which is preliminary data.</text>
</comment>
<reference evidence="1 2" key="1">
    <citation type="submission" date="2014-06" db="EMBL/GenBank/DDBJ databases">
        <authorList>
            <person name="Le Roux F."/>
        </authorList>
    </citation>
    <scope>NUCLEOTIDE SEQUENCE [LARGE SCALE GENOMIC DNA]</scope>
    <source>
        <strain evidence="1 2">J2-31</strain>
    </source>
</reference>
<keyword evidence="2" id="KW-1185">Reference proteome</keyword>
<dbReference type="Proteomes" id="UP000041625">
    <property type="component" value="Unassembled WGS sequence"/>
</dbReference>
<protein>
    <submittedName>
        <fullName evidence="1">Uncharacterized protein</fullName>
    </submittedName>
</protein>
<dbReference type="EMBL" id="CCKJ01000032">
    <property type="protein sequence ID" value="CDT56285.1"/>
    <property type="molecule type" value="Genomic_DNA"/>
</dbReference>
<evidence type="ECO:0000313" key="2">
    <source>
        <dbReference type="Proteomes" id="UP000041625"/>
    </source>
</evidence>
<name>A0AA87C0G5_9VIBR</name>
<organism evidence="1 2">
    <name type="scientific">Vibrio coralliirubri</name>
    <dbReference type="NCBI Taxonomy" id="1516159"/>
    <lineage>
        <taxon>Bacteria</taxon>
        <taxon>Pseudomonadati</taxon>
        <taxon>Pseudomonadota</taxon>
        <taxon>Gammaproteobacteria</taxon>
        <taxon>Vibrionales</taxon>
        <taxon>Vibrionaceae</taxon>
        <taxon>Vibrio</taxon>
    </lineage>
</organism>
<accession>A0AA87C0G5</accession>
<sequence>MNFNERLKCTTCEGLVDCRFGMSNRDVQPFRFACPSCGSGIEVTVEQGKQPKMYGAESYPLDGHFTGENPFIDLHIDFPVSFEPYVMGQTPFLRAIGRIGRENFQIHNFRLDSLNQLYKKHDVIERLVNLYKRKRNKVLSDLAEKEFDEPAKSFKDCDINMMMYCVIAKVFYPFSTPTSNAEDVSLYLTKFNDIVKKDKNIMDSFVKEIVESKFLFNLQEDCFEVYPRILELELALRPALFLDYDKDYVDGNEQVPYRVSSREFKNYKDLYKDISEIISRQIVLVAGVNNLLKRSDHNTFSDEKIKNLNDFANKPFGKKLEFIDDTWLPISKSVADNQLRNAVAHYKAEYDEVSQKVTYFPRQEGMKQEKPNEIYFLGFTRKILDSYRLMHSLNQLIKCLLNYEYFMRNKNS</sequence>
<proteinExistence type="predicted"/>